<dbReference type="PANTHER" id="PTHR10464:SF4">
    <property type="entry name" value="UREA TRANSPORTER"/>
    <property type="match status" value="1"/>
</dbReference>
<evidence type="ECO:0000256" key="5">
    <source>
        <dbReference type="ARBA" id="ARBA00022989"/>
    </source>
</evidence>
<keyword evidence="6 7" id="KW-0472">Membrane</keyword>
<feature type="transmembrane region" description="Helical" evidence="7">
    <location>
        <begin position="53"/>
        <end position="71"/>
    </location>
</feature>
<feature type="transmembrane region" description="Helical" evidence="7">
    <location>
        <begin position="184"/>
        <end position="207"/>
    </location>
</feature>
<feature type="transmembrane region" description="Helical" evidence="7">
    <location>
        <begin position="297"/>
        <end position="315"/>
    </location>
</feature>
<evidence type="ECO:0000313" key="9">
    <source>
        <dbReference type="Proteomes" id="UP001592582"/>
    </source>
</evidence>
<evidence type="ECO:0000256" key="1">
    <source>
        <dbReference type="ARBA" id="ARBA00004651"/>
    </source>
</evidence>
<dbReference type="InterPro" id="IPR004937">
    <property type="entry name" value="Urea_transporter"/>
</dbReference>
<dbReference type="Proteomes" id="UP001592582">
    <property type="component" value="Unassembled WGS sequence"/>
</dbReference>
<dbReference type="InterPro" id="IPR029020">
    <property type="entry name" value="Ammonium/urea_transptr"/>
</dbReference>
<organism evidence="8 9">
    <name type="scientific">Streptacidiphilus alkalitolerans</name>
    <dbReference type="NCBI Taxonomy" id="3342712"/>
    <lineage>
        <taxon>Bacteria</taxon>
        <taxon>Bacillati</taxon>
        <taxon>Actinomycetota</taxon>
        <taxon>Actinomycetes</taxon>
        <taxon>Kitasatosporales</taxon>
        <taxon>Streptomycetaceae</taxon>
        <taxon>Streptacidiphilus</taxon>
    </lineage>
</organism>
<comment type="caution">
    <text evidence="8">The sequence shown here is derived from an EMBL/GenBank/DDBJ whole genome shotgun (WGS) entry which is preliminary data.</text>
</comment>
<dbReference type="PANTHER" id="PTHR10464">
    <property type="entry name" value="UREA TRANSPORTER"/>
    <property type="match status" value="1"/>
</dbReference>
<gene>
    <name evidence="8" type="ORF">ACEZDG_28480</name>
</gene>
<accession>A0ABV6VHX9</accession>
<comment type="subcellular location">
    <subcellularLocation>
        <location evidence="1">Cell membrane</location>
        <topology evidence="1">Multi-pass membrane protein</topology>
    </subcellularLocation>
</comment>
<evidence type="ECO:0000256" key="7">
    <source>
        <dbReference type="SAM" id="Phobius"/>
    </source>
</evidence>
<keyword evidence="9" id="KW-1185">Reference proteome</keyword>
<dbReference type="Pfam" id="PF03253">
    <property type="entry name" value="UT"/>
    <property type="match status" value="1"/>
</dbReference>
<keyword evidence="3" id="KW-1003">Cell membrane</keyword>
<proteinExistence type="inferred from homology"/>
<protein>
    <submittedName>
        <fullName evidence="8">Urea transporter</fullName>
    </submittedName>
</protein>
<evidence type="ECO:0000256" key="2">
    <source>
        <dbReference type="ARBA" id="ARBA00005914"/>
    </source>
</evidence>
<dbReference type="EMBL" id="JBHEZX010000015">
    <property type="protein sequence ID" value="MFC1413211.1"/>
    <property type="molecule type" value="Genomic_DNA"/>
</dbReference>
<comment type="similarity">
    <text evidence="2">Belongs to the urea transporter family.</text>
</comment>
<keyword evidence="4 7" id="KW-0812">Transmembrane</keyword>
<evidence type="ECO:0000313" key="8">
    <source>
        <dbReference type="EMBL" id="MFC1413211.1"/>
    </source>
</evidence>
<feature type="transmembrane region" description="Helical" evidence="7">
    <location>
        <begin position="106"/>
        <end position="129"/>
    </location>
</feature>
<dbReference type="RefSeq" id="WP_380514687.1">
    <property type="nucleotide sequence ID" value="NZ_JBHEZX010000015.1"/>
</dbReference>
<evidence type="ECO:0000256" key="6">
    <source>
        <dbReference type="ARBA" id="ARBA00023136"/>
    </source>
</evidence>
<feature type="transmembrane region" description="Helical" evidence="7">
    <location>
        <begin position="214"/>
        <end position="233"/>
    </location>
</feature>
<evidence type="ECO:0000256" key="4">
    <source>
        <dbReference type="ARBA" id="ARBA00022692"/>
    </source>
</evidence>
<keyword evidence="5 7" id="KW-1133">Transmembrane helix</keyword>
<dbReference type="PIRSF" id="PIRSF016502">
    <property type="entry name" value="Urea_transporter"/>
    <property type="match status" value="1"/>
</dbReference>
<reference evidence="8 9" key="1">
    <citation type="submission" date="2024-09" db="EMBL/GenBank/DDBJ databases">
        <authorList>
            <person name="Lee S.D."/>
        </authorList>
    </citation>
    <scope>NUCLEOTIDE SEQUENCE [LARGE SCALE GENOMIC DNA]</scope>
    <source>
        <strain evidence="8 9">N1-1</strain>
    </source>
</reference>
<feature type="transmembrane region" description="Helical" evidence="7">
    <location>
        <begin position="26"/>
        <end position="46"/>
    </location>
</feature>
<feature type="transmembrane region" description="Helical" evidence="7">
    <location>
        <begin position="77"/>
        <end position="99"/>
    </location>
</feature>
<feature type="transmembrane region" description="Helical" evidence="7">
    <location>
        <begin position="245"/>
        <end position="261"/>
    </location>
</feature>
<dbReference type="Gene3D" id="1.10.3430.10">
    <property type="entry name" value="Ammonium transporter AmtB like domains"/>
    <property type="match status" value="1"/>
</dbReference>
<evidence type="ECO:0000256" key="3">
    <source>
        <dbReference type="ARBA" id="ARBA00022475"/>
    </source>
</evidence>
<feature type="transmembrane region" description="Helical" evidence="7">
    <location>
        <begin position="160"/>
        <end position="178"/>
    </location>
</feature>
<sequence length="321" mass="32988">MPQEVGTSSAPAESRPARFLLEVLRGIAQVDFMPSALCGAVFLAALFASGWRYGLYGLLGAAVATATAHALGIDHALVGAGLRGFNGCLIGTGFAVFLGPAHLSTFLLTLFGSSLVVVVTSALAIMLGTWNVPTFTMPFCLVTSVMTVGAPGLEKAWHGAHGLAALPVPASGATALSWQQTWHAFFGNFGQIFFMPQWYVGLMFLVGIALANRLAAAMACLGSVTGLVVAVLLGSPAEGVSQGLMGYNAVLVAMALCGVFVAPSAWSVAYAIGGAGAATVLTSAFDSFVGPFGGHTFTWPFVLTAVLFVAAVPSIPRLRRT</sequence>
<name>A0ABV6VHX9_9ACTN</name>